<name>A0A1Y1VYU4_9FUNG</name>
<dbReference type="Proteomes" id="UP000193922">
    <property type="component" value="Unassembled WGS sequence"/>
</dbReference>
<dbReference type="InterPro" id="IPR050317">
    <property type="entry name" value="Plant_Fungal_Acyltransferase"/>
</dbReference>
<accession>A0A1Y1VYU4</accession>
<protein>
    <recommendedName>
        <fullName evidence="4">Transferase</fullName>
    </recommendedName>
</protein>
<dbReference type="AlphaFoldDB" id="A0A1Y1VYU4"/>
<sequence length="482" mass="53504">MDHFITSVVSTTYRCRKVELSYSTMNIRPIYFYANSTAAKDFMPSDKLQEAFYRTLAQFPWFAGYYKQSRKGGLNVVVDRNSLNLPEYRESQSDKHFREIQSAKFNPTTLPGDIFSVGHIPCPDKETRKIKLVSIHIVRLKDNSGIVIAASFNHGVADGTSAVLFLNRWAEETRALVSGEKVADASFCFGVDTLMEHLPTERSPLGETARAVLSKKSRLGDFIMWLSPNKRGKLLNHLARKAPTRGHLFRIPRAKLDEFHNKVLECLPPESRLSTNDVLSAAFNKVHEQAAADVAKGNRGWIAKLTGRANAISGEHCMVVACDLRGRLGMAELNFIGNPISGEYVVTPMDQAHSPITMESIAAVAAQVRSLVSSLTPPYIGQLIEMTESDDVYTADIIAASMGYKLVSVTTNMVSRNMYRTDFGNGVQTMVTIHPDFGPGTFVILQSPPPSTDVLVNISVQSPVMERILKNGFWMDMAEVIY</sequence>
<evidence type="ECO:0000256" key="1">
    <source>
        <dbReference type="ARBA" id="ARBA00022679"/>
    </source>
</evidence>
<dbReference type="EMBL" id="MCFD01000015">
    <property type="protein sequence ID" value="ORX66430.1"/>
    <property type="molecule type" value="Genomic_DNA"/>
</dbReference>
<dbReference type="GO" id="GO:0044550">
    <property type="term" value="P:secondary metabolite biosynthetic process"/>
    <property type="evidence" value="ECO:0007669"/>
    <property type="project" value="TreeGrafter"/>
</dbReference>
<evidence type="ECO:0008006" key="4">
    <source>
        <dbReference type="Google" id="ProtNLM"/>
    </source>
</evidence>
<comment type="caution">
    <text evidence="2">The sequence shown here is derived from an EMBL/GenBank/DDBJ whole genome shotgun (WGS) entry which is preliminary data.</text>
</comment>
<gene>
    <name evidence="2" type="ORF">DL89DRAFT_269991</name>
</gene>
<dbReference type="GeneID" id="63805165"/>
<dbReference type="RefSeq" id="XP_040740418.1">
    <property type="nucleotide sequence ID" value="XM_040888517.1"/>
</dbReference>
<dbReference type="Pfam" id="PF02458">
    <property type="entry name" value="Transferase"/>
    <property type="match status" value="1"/>
</dbReference>
<keyword evidence="3" id="KW-1185">Reference proteome</keyword>
<organism evidence="2 3">
    <name type="scientific">Linderina pennispora</name>
    <dbReference type="NCBI Taxonomy" id="61395"/>
    <lineage>
        <taxon>Eukaryota</taxon>
        <taxon>Fungi</taxon>
        <taxon>Fungi incertae sedis</taxon>
        <taxon>Zoopagomycota</taxon>
        <taxon>Kickxellomycotina</taxon>
        <taxon>Kickxellomycetes</taxon>
        <taxon>Kickxellales</taxon>
        <taxon>Kickxellaceae</taxon>
        <taxon>Linderina</taxon>
    </lineage>
</organism>
<proteinExistence type="predicted"/>
<dbReference type="GO" id="GO:0016747">
    <property type="term" value="F:acyltransferase activity, transferring groups other than amino-acyl groups"/>
    <property type="evidence" value="ECO:0007669"/>
    <property type="project" value="TreeGrafter"/>
</dbReference>
<reference evidence="2 3" key="1">
    <citation type="submission" date="2016-07" db="EMBL/GenBank/DDBJ databases">
        <title>Pervasive Adenine N6-methylation of Active Genes in Fungi.</title>
        <authorList>
            <consortium name="DOE Joint Genome Institute"/>
            <person name="Mondo S.J."/>
            <person name="Dannebaum R.O."/>
            <person name="Kuo R.C."/>
            <person name="Labutti K."/>
            <person name="Haridas S."/>
            <person name="Kuo A."/>
            <person name="Salamov A."/>
            <person name="Ahrendt S.R."/>
            <person name="Lipzen A."/>
            <person name="Sullivan W."/>
            <person name="Andreopoulos W.B."/>
            <person name="Clum A."/>
            <person name="Lindquist E."/>
            <person name="Daum C."/>
            <person name="Ramamoorthy G.K."/>
            <person name="Gryganskyi A."/>
            <person name="Culley D."/>
            <person name="Magnuson J.K."/>
            <person name="James T.Y."/>
            <person name="O'Malley M.A."/>
            <person name="Stajich J.E."/>
            <person name="Spatafora J.W."/>
            <person name="Visel A."/>
            <person name="Grigoriev I.V."/>
        </authorList>
    </citation>
    <scope>NUCLEOTIDE SEQUENCE [LARGE SCALE GENOMIC DNA]</scope>
    <source>
        <strain evidence="2 3">ATCC 12442</strain>
    </source>
</reference>
<dbReference type="InterPro" id="IPR023213">
    <property type="entry name" value="CAT-like_dom_sf"/>
</dbReference>
<dbReference type="PANTHER" id="PTHR31642:SF310">
    <property type="entry name" value="FATTY ALCOHOL:CAFFEOYL-COA ACYLTRANSFERASE"/>
    <property type="match status" value="1"/>
</dbReference>
<dbReference type="PANTHER" id="PTHR31642">
    <property type="entry name" value="TRICHOTHECENE 3-O-ACETYLTRANSFERASE"/>
    <property type="match status" value="1"/>
</dbReference>
<evidence type="ECO:0000313" key="3">
    <source>
        <dbReference type="Proteomes" id="UP000193922"/>
    </source>
</evidence>
<keyword evidence="1" id="KW-0808">Transferase</keyword>
<dbReference type="OrthoDB" id="1862401at2759"/>
<evidence type="ECO:0000313" key="2">
    <source>
        <dbReference type="EMBL" id="ORX66430.1"/>
    </source>
</evidence>
<dbReference type="SUPFAM" id="SSF52777">
    <property type="entry name" value="CoA-dependent acyltransferases"/>
    <property type="match status" value="1"/>
</dbReference>
<dbReference type="Gene3D" id="3.30.559.10">
    <property type="entry name" value="Chloramphenicol acetyltransferase-like domain"/>
    <property type="match status" value="2"/>
</dbReference>